<evidence type="ECO:0000313" key="3">
    <source>
        <dbReference type="Proteomes" id="UP000611554"/>
    </source>
</evidence>
<accession>A0ABQ2RCS6</accession>
<gene>
    <name evidence="2" type="ORF">GCM10010140_64450</name>
</gene>
<proteinExistence type="predicted"/>
<comment type="caution">
    <text evidence="2">The sequence shown here is derived from an EMBL/GenBank/DDBJ whole genome shotgun (WGS) entry which is preliminary data.</text>
</comment>
<sequence length="86" mass="9265">MVVPDSSGSSTPAHGTGTPAGAQVFIINLPGEATDYSRMHVQALVRDRKGRVVGRGEATFPEYRPIKTEPCYCYNAYVQVDVHPGS</sequence>
<keyword evidence="3" id="KW-1185">Reference proteome</keyword>
<feature type="region of interest" description="Disordered" evidence="1">
    <location>
        <begin position="1"/>
        <end position="20"/>
    </location>
</feature>
<evidence type="ECO:0000256" key="1">
    <source>
        <dbReference type="SAM" id="MobiDB-lite"/>
    </source>
</evidence>
<reference evidence="3" key="1">
    <citation type="journal article" date="2019" name="Int. J. Syst. Evol. Microbiol.">
        <title>The Global Catalogue of Microorganisms (GCM) 10K type strain sequencing project: providing services to taxonomists for standard genome sequencing and annotation.</title>
        <authorList>
            <consortium name="The Broad Institute Genomics Platform"/>
            <consortium name="The Broad Institute Genome Sequencing Center for Infectious Disease"/>
            <person name="Wu L."/>
            <person name="Ma J."/>
        </authorList>
    </citation>
    <scope>NUCLEOTIDE SEQUENCE [LARGE SCALE GENOMIC DNA]</scope>
    <source>
        <strain evidence="3">JCM 3115</strain>
    </source>
</reference>
<name>A0ABQ2RCS6_9ACTN</name>
<dbReference type="EMBL" id="BMQJ01000020">
    <property type="protein sequence ID" value="GGQ25241.1"/>
    <property type="molecule type" value="Genomic_DNA"/>
</dbReference>
<evidence type="ECO:0000313" key="2">
    <source>
        <dbReference type="EMBL" id="GGQ25241.1"/>
    </source>
</evidence>
<dbReference type="RefSeq" id="WP_189250187.1">
    <property type="nucleotide sequence ID" value="NZ_BMQJ01000020.1"/>
</dbReference>
<organism evidence="2 3">
    <name type="scientific">Streptosporangium pseudovulgare</name>
    <dbReference type="NCBI Taxonomy" id="35765"/>
    <lineage>
        <taxon>Bacteria</taxon>
        <taxon>Bacillati</taxon>
        <taxon>Actinomycetota</taxon>
        <taxon>Actinomycetes</taxon>
        <taxon>Streptosporangiales</taxon>
        <taxon>Streptosporangiaceae</taxon>
        <taxon>Streptosporangium</taxon>
    </lineage>
</organism>
<dbReference type="Proteomes" id="UP000611554">
    <property type="component" value="Unassembled WGS sequence"/>
</dbReference>
<feature type="compositionally biased region" description="Polar residues" evidence="1">
    <location>
        <begin position="1"/>
        <end position="13"/>
    </location>
</feature>
<protein>
    <submittedName>
        <fullName evidence="2">Uncharacterized protein</fullName>
    </submittedName>
</protein>